<keyword evidence="3" id="KW-1185">Reference proteome</keyword>
<evidence type="ECO:0000256" key="1">
    <source>
        <dbReference type="SAM" id="MobiDB-lite"/>
    </source>
</evidence>
<dbReference type="EMBL" id="LR746264">
    <property type="protein sequence ID" value="CAA7388688.1"/>
    <property type="molecule type" value="Genomic_DNA"/>
</dbReference>
<sequence length="153" mass="16440">MGTEVLRTQGILSDRQLGCMHFVAYSLSRGRVAPSIAGGSHNLKPRPRRREEGSPGPAAMMKNSDVTAGERRWGGSPTKSPSMDEPAAPPRDMRLMELKVGRGETYAGSAFSLSPSPRALPLPRFSSKKPWDGGAIAVDLSATKDLRRLLGLV</sequence>
<proteinExistence type="predicted"/>
<organism evidence="2 3">
    <name type="scientific">Spirodela intermedia</name>
    <name type="common">Intermediate duckweed</name>
    <dbReference type="NCBI Taxonomy" id="51605"/>
    <lineage>
        <taxon>Eukaryota</taxon>
        <taxon>Viridiplantae</taxon>
        <taxon>Streptophyta</taxon>
        <taxon>Embryophyta</taxon>
        <taxon>Tracheophyta</taxon>
        <taxon>Spermatophyta</taxon>
        <taxon>Magnoliopsida</taxon>
        <taxon>Liliopsida</taxon>
        <taxon>Araceae</taxon>
        <taxon>Lemnoideae</taxon>
        <taxon>Spirodela</taxon>
    </lineage>
</organism>
<evidence type="ECO:0000313" key="2">
    <source>
        <dbReference type="EMBL" id="CAA7388688.1"/>
    </source>
</evidence>
<dbReference type="InterPro" id="IPR028322">
    <property type="entry name" value="PNRC-like_rgn"/>
</dbReference>
<gene>
    <name evidence="2" type="ORF">SI8410_01000875</name>
</gene>
<dbReference type="GO" id="GO:0016071">
    <property type="term" value="P:mRNA metabolic process"/>
    <property type="evidence" value="ECO:0007669"/>
    <property type="project" value="UniProtKB-ARBA"/>
</dbReference>
<dbReference type="Proteomes" id="UP000663760">
    <property type="component" value="Chromosome 1"/>
</dbReference>
<evidence type="ECO:0000313" key="3">
    <source>
        <dbReference type="Proteomes" id="UP000663760"/>
    </source>
</evidence>
<dbReference type="PANTHER" id="PTHR33670:SF1">
    <property type="entry name" value="OS09G0416300 PROTEIN"/>
    <property type="match status" value="1"/>
</dbReference>
<dbReference type="PANTHER" id="PTHR33670">
    <property type="entry name" value="SPLICING FACTOR, PROLINE- AND GLUTAMINE-RICH-LIKE"/>
    <property type="match status" value="1"/>
</dbReference>
<dbReference type="Pfam" id="PF15365">
    <property type="entry name" value="PNRC"/>
    <property type="match status" value="1"/>
</dbReference>
<dbReference type="AlphaFoldDB" id="A0A7I8JXY5"/>
<protein>
    <submittedName>
        <fullName evidence="2">Uncharacterized protein</fullName>
    </submittedName>
</protein>
<name>A0A7I8JXY5_SPIIN</name>
<feature type="region of interest" description="Disordered" evidence="1">
    <location>
        <begin position="34"/>
        <end position="90"/>
    </location>
</feature>
<accession>A0A7I8JXY5</accession>
<reference evidence="2" key="1">
    <citation type="submission" date="2020-02" db="EMBL/GenBank/DDBJ databases">
        <authorList>
            <person name="Scholz U."/>
            <person name="Mascher M."/>
            <person name="Fiebig A."/>
        </authorList>
    </citation>
    <scope>NUCLEOTIDE SEQUENCE</scope>
</reference>